<keyword evidence="2" id="KW-1133">Transmembrane helix</keyword>
<reference evidence="3 4" key="1">
    <citation type="submission" date="2018-03" db="EMBL/GenBank/DDBJ databases">
        <title>Genomic Encyclopedia of Archaeal and Bacterial Type Strains, Phase II (KMG-II): from individual species to whole genera.</title>
        <authorList>
            <person name="Goeker M."/>
        </authorList>
    </citation>
    <scope>NUCLEOTIDE SEQUENCE [LARGE SCALE GENOMIC DNA]</scope>
    <source>
        <strain evidence="3 4">DSM 45312</strain>
    </source>
</reference>
<dbReference type="OrthoDB" id="3426531at2"/>
<dbReference type="AlphaFoldDB" id="A0A2P8DML2"/>
<evidence type="ECO:0000313" key="3">
    <source>
        <dbReference type="EMBL" id="PSK98448.1"/>
    </source>
</evidence>
<evidence type="ECO:0000256" key="1">
    <source>
        <dbReference type="SAM" id="MobiDB-lite"/>
    </source>
</evidence>
<keyword evidence="4" id="KW-1185">Reference proteome</keyword>
<keyword evidence="2" id="KW-0812">Transmembrane</keyword>
<evidence type="ECO:0000313" key="4">
    <source>
        <dbReference type="Proteomes" id="UP000240542"/>
    </source>
</evidence>
<organism evidence="3 4">
    <name type="scientific">Murinocardiopsis flavida</name>
    <dbReference type="NCBI Taxonomy" id="645275"/>
    <lineage>
        <taxon>Bacteria</taxon>
        <taxon>Bacillati</taxon>
        <taxon>Actinomycetota</taxon>
        <taxon>Actinomycetes</taxon>
        <taxon>Streptosporangiales</taxon>
        <taxon>Nocardiopsidaceae</taxon>
        <taxon>Murinocardiopsis</taxon>
    </lineage>
</organism>
<comment type="caution">
    <text evidence="3">The sequence shown here is derived from an EMBL/GenBank/DDBJ whole genome shotgun (WGS) entry which is preliminary data.</text>
</comment>
<sequence>MAEPMTGGRDRPPWTTKARWLPLGVTLGMIALLALGLPLLNALLPDSEPVPADRSMRIASGGGHDATLTFDPGWALHPDSSQEGQNYLFSRNHVRLVLNTVTPHDGSPDSAADLWSGMRKIVRVSDPATRLGEPRPVASDSGATGLSGSARTDTEAGTAGVFPAPGRDFAVEMVVMSGPEATAADVEAAKRAVRSIRFTEHHGGAP</sequence>
<dbReference type="Proteomes" id="UP000240542">
    <property type="component" value="Unassembled WGS sequence"/>
</dbReference>
<feature type="region of interest" description="Disordered" evidence="1">
    <location>
        <begin position="128"/>
        <end position="161"/>
    </location>
</feature>
<protein>
    <submittedName>
        <fullName evidence="3">Uncharacterized protein</fullName>
    </submittedName>
</protein>
<dbReference type="RefSeq" id="WP_106582533.1">
    <property type="nucleotide sequence ID" value="NZ_PYGA01000005.1"/>
</dbReference>
<accession>A0A2P8DML2</accession>
<dbReference type="EMBL" id="PYGA01000005">
    <property type="protein sequence ID" value="PSK98448.1"/>
    <property type="molecule type" value="Genomic_DNA"/>
</dbReference>
<feature type="transmembrane region" description="Helical" evidence="2">
    <location>
        <begin position="20"/>
        <end position="44"/>
    </location>
</feature>
<name>A0A2P8DML2_9ACTN</name>
<feature type="compositionally biased region" description="Polar residues" evidence="1">
    <location>
        <begin position="141"/>
        <end position="151"/>
    </location>
</feature>
<proteinExistence type="predicted"/>
<keyword evidence="2" id="KW-0472">Membrane</keyword>
<evidence type="ECO:0000256" key="2">
    <source>
        <dbReference type="SAM" id="Phobius"/>
    </source>
</evidence>
<gene>
    <name evidence="3" type="ORF">CLV63_105122</name>
</gene>